<evidence type="ECO:0000313" key="3">
    <source>
        <dbReference type="EMBL" id="ESQ49306.1"/>
    </source>
</evidence>
<reference evidence="3 4" key="1">
    <citation type="journal article" date="2013" name="Front. Plant Sci.">
        <title>The Reference Genome of the Halophytic Plant Eutrema salsugineum.</title>
        <authorList>
            <person name="Yang R."/>
            <person name="Jarvis D.E."/>
            <person name="Chen H."/>
            <person name="Beilstein M.A."/>
            <person name="Grimwood J."/>
            <person name="Jenkins J."/>
            <person name="Shu S."/>
            <person name="Prochnik S."/>
            <person name="Xin M."/>
            <person name="Ma C."/>
            <person name="Schmutz J."/>
            <person name="Wing R.A."/>
            <person name="Mitchell-Olds T."/>
            <person name="Schumaker K.S."/>
            <person name="Wang X."/>
        </authorList>
    </citation>
    <scope>NUCLEOTIDE SEQUENCE [LARGE SCALE GENOMIC DNA]</scope>
</reference>
<feature type="domain" description="Ethylene-responsive binding factor-associated repression" evidence="2">
    <location>
        <begin position="8"/>
        <end position="34"/>
    </location>
</feature>
<name>V4NRL8_EUTSA</name>
<gene>
    <name evidence="3" type="ORF">EUTSA_v10022028mg</name>
</gene>
<evidence type="ECO:0000313" key="4">
    <source>
        <dbReference type="Proteomes" id="UP000030689"/>
    </source>
</evidence>
<dbReference type="Pfam" id="PF07897">
    <property type="entry name" value="EAR"/>
    <property type="match status" value="1"/>
</dbReference>
<evidence type="ECO:0000256" key="1">
    <source>
        <dbReference type="SAM" id="MobiDB-lite"/>
    </source>
</evidence>
<protein>
    <recommendedName>
        <fullName evidence="2">Ethylene-responsive binding factor-associated repression domain-containing protein</fullName>
    </recommendedName>
</protein>
<dbReference type="KEGG" id="eus:EUTSA_v10022028mg"/>
<dbReference type="EMBL" id="KI517408">
    <property type="protein sequence ID" value="ESQ49306.1"/>
    <property type="molecule type" value="Genomic_DNA"/>
</dbReference>
<accession>V4NRL8</accession>
<keyword evidence="4" id="KW-1185">Reference proteome</keyword>
<dbReference type="InterPro" id="IPR012463">
    <property type="entry name" value="Ninja_motif"/>
</dbReference>
<dbReference type="Gramene" id="ESQ49306">
    <property type="protein sequence ID" value="ESQ49306"/>
    <property type="gene ID" value="EUTSA_v10022028mg"/>
</dbReference>
<organism evidence="3 4">
    <name type="scientific">Eutrema salsugineum</name>
    <name type="common">Saltwater cress</name>
    <name type="synonym">Sisymbrium salsugineum</name>
    <dbReference type="NCBI Taxonomy" id="72664"/>
    <lineage>
        <taxon>Eukaryota</taxon>
        <taxon>Viridiplantae</taxon>
        <taxon>Streptophyta</taxon>
        <taxon>Embryophyta</taxon>
        <taxon>Tracheophyta</taxon>
        <taxon>Spermatophyta</taxon>
        <taxon>Magnoliopsida</taxon>
        <taxon>eudicotyledons</taxon>
        <taxon>Gunneridae</taxon>
        <taxon>Pentapetalae</taxon>
        <taxon>rosids</taxon>
        <taxon>malvids</taxon>
        <taxon>Brassicales</taxon>
        <taxon>Brassicaceae</taxon>
        <taxon>Eutremeae</taxon>
        <taxon>Eutrema</taxon>
    </lineage>
</organism>
<feature type="compositionally biased region" description="Low complexity" evidence="1">
    <location>
        <begin position="126"/>
        <end position="136"/>
    </location>
</feature>
<feature type="region of interest" description="Disordered" evidence="1">
    <location>
        <begin position="126"/>
        <end position="151"/>
    </location>
</feature>
<evidence type="ECO:0000259" key="2">
    <source>
        <dbReference type="Pfam" id="PF07897"/>
    </source>
</evidence>
<dbReference type="Proteomes" id="UP000030689">
    <property type="component" value="Unassembled WGS sequence"/>
</dbReference>
<feature type="compositionally biased region" description="Basic and acidic residues" evidence="1">
    <location>
        <begin position="137"/>
        <end position="151"/>
    </location>
</feature>
<sequence length="151" mass="16607">MATKLGKDDEVQVELELCLSLGGPFKKTEKAKPIEFRTDGNYNAVRCAKDIGFDLNGGTRKRREAQRSGEEEAECKRIRTVCNGILDGVDHGVNLDLSFRKMGNNYGSGQFKENCKPVTIGSPICSSPDVSDPSSSSRHEAHGEEARCRQK</sequence>
<dbReference type="AlphaFoldDB" id="V4NRL8"/>
<proteinExistence type="predicted"/>